<dbReference type="GO" id="GO:0005886">
    <property type="term" value="C:plasma membrane"/>
    <property type="evidence" value="ECO:0007669"/>
    <property type="project" value="UniProtKB-SubCell"/>
</dbReference>
<dbReference type="SUPFAM" id="SSF103473">
    <property type="entry name" value="MFS general substrate transporter"/>
    <property type="match status" value="1"/>
</dbReference>
<dbReference type="Proteomes" id="UP000196778">
    <property type="component" value="Unassembled WGS sequence"/>
</dbReference>
<feature type="transmembrane region" description="Helical" evidence="7">
    <location>
        <begin position="253"/>
        <end position="274"/>
    </location>
</feature>
<feature type="transmembrane region" description="Helical" evidence="7">
    <location>
        <begin position="120"/>
        <end position="138"/>
    </location>
</feature>
<feature type="transmembrane region" description="Helical" evidence="7">
    <location>
        <begin position="178"/>
        <end position="200"/>
    </location>
</feature>
<feature type="transmembrane region" description="Helical" evidence="7">
    <location>
        <begin position="347"/>
        <end position="366"/>
    </location>
</feature>
<sequence>MTTPLSSSSAASANGQGTAPLPDAAARRLPRATASSGGDPSGPARPDGRFPLAGLVVLSVAVFLSITAETLPMGLLPQMSADLAVTESQVGLLVTVFAFTVVVTATPVMALTSRVARRRLLLAVVVVLGLANGVTALLPDYGWIVAVRVLGGMAHGVFWSLVAAYAARLVTPERIGTAVSITLAGGSMAFVAGVPVATFAGQLVGWRWVFAVIGVLLLACAVLIVLVLPPVAATPRAATDTAGDRGAPRDRTLLPVLVLCAGVAAAIVGHYVLYTYIVPFLTAELGVPDSQISLWLLGYGVAGLLGLALSGTVLARRPLRGIVVVAAAMALGLVVLATGLGGTLGTVLAFGLWAVGFGALPPMLQTRMLTTSSDAMRDIASAFYTSAFNIGIGGGALVGSLILAGGGLAALPWSYLLLLLIGVGCVVVSAVLAARRRA</sequence>
<feature type="transmembrane region" description="Helical" evidence="7">
    <location>
        <begin position="387"/>
        <end position="409"/>
    </location>
</feature>
<dbReference type="InterPro" id="IPR020846">
    <property type="entry name" value="MFS_dom"/>
</dbReference>
<evidence type="ECO:0000313" key="9">
    <source>
        <dbReference type="EMBL" id="SJN41625.1"/>
    </source>
</evidence>
<proteinExistence type="predicted"/>
<comment type="subcellular location">
    <subcellularLocation>
        <location evidence="1">Cell membrane</location>
        <topology evidence="1">Multi-pass membrane protein</topology>
    </subcellularLocation>
</comment>
<evidence type="ECO:0000256" key="5">
    <source>
        <dbReference type="ARBA" id="ARBA00023136"/>
    </source>
</evidence>
<feature type="transmembrane region" description="Helical" evidence="7">
    <location>
        <begin position="206"/>
        <end position="232"/>
    </location>
</feature>
<reference evidence="10" key="1">
    <citation type="submission" date="2017-02" db="EMBL/GenBank/DDBJ databases">
        <authorList>
            <person name="Dridi B."/>
        </authorList>
    </citation>
    <scope>NUCLEOTIDE SEQUENCE [LARGE SCALE GENOMIC DNA]</scope>
    <source>
        <strain evidence="10">EB411</strain>
    </source>
</reference>
<evidence type="ECO:0000313" key="10">
    <source>
        <dbReference type="Proteomes" id="UP000196778"/>
    </source>
</evidence>
<keyword evidence="10" id="KW-1185">Reference proteome</keyword>
<gene>
    <name evidence="9" type="ORF">FM119_12765</name>
</gene>
<feature type="transmembrane region" description="Helical" evidence="7">
    <location>
        <begin position="144"/>
        <end position="166"/>
    </location>
</feature>
<feature type="transmembrane region" description="Helical" evidence="7">
    <location>
        <begin position="415"/>
        <end position="434"/>
    </location>
</feature>
<feature type="transmembrane region" description="Helical" evidence="7">
    <location>
        <begin position="322"/>
        <end position="341"/>
    </location>
</feature>
<organism evidence="9 10">
    <name type="scientific">Mycetocola reblochoni REB411</name>
    <dbReference type="NCBI Taxonomy" id="1255698"/>
    <lineage>
        <taxon>Bacteria</taxon>
        <taxon>Bacillati</taxon>
        <taxon>Actinomycetota</taxon>
        <taxon>Actinomycetes</taxon>
        <taxon>Micrococcales</taxon>
        <taxon>Microbacteriaceae</taxon>
        <taxon>Mycetocola</taxon>
    </lineage>
</organism>
<evidence type="ECO:0000256" key="1">
    <source>
        <dbReference type="ARBA" id="ARBA00004651"/>
    </source>
</evidence>
<accession>A0A1R4KBU1</accession>
<dbReference type="PANTHER" id="PTHR43124">
    <property type="entry name" value="PURINE EFFLUX PUMP PBUE"/>
    <property type="match status" value="1"/>
</dbReference>
<name>A0A1R4KBU1_9MICO</name>
<dbReference type="RefSeq" id="WP_087138551.1">
    <property type="nucleotide sequence ID" value="NZ_FUKR01000073.1"/>
</dbReference>
<dbReference type="InterPro" id="IPR050189">
    <property type="entry name" value="MFS_Efflux_Transporters"/>
</dbReference>
<evidence type="ECO:0000256" key="7">
    <source>
        <dbReference type="SAM" id="Phobius"/>
    </source>
</evidence>
<feature type="transmembrane region" description="Helical" evidence="7">
    <location>
        <begin position="294"/>
        <end position="315"/>
    </location>
</feature>
<dbReference type="GO" id="GO:0022857">
    <property type="term" value="F:transmembrane transporter activity"/>
    <property type="evidence" value="ECO:0007669"/>
    <property type="project" value="InterPro"/>
</dbReference>
<evidence type="ECO:0000256" key="6">
    <source>
        <dbReference type="SAM" id="MobiDB-lite"/>
    </source>
</evidence>
<evidence type="ECO:0000259" key="8">
    <source>
        <dbReference type="PROSITE" id="PS50850"/>
    </source>
</evidence>
<dbReference type="InterPro" id="IPR011701">
    <property type="entry name" value="MFS"/>
</dbReference>
<keyword evidence="5 7" id="KW-0472">Membrane</keyword>
<dbReference type="PROSITE" id="PS50850">
    <property type="entry name" value="MFS"/>
    <property type="match status" value="1"/>
</dbReference>
<dbReference type="CDD" id="cd17324">
    <property type="entry name" value="MFS_NepI_like"/>
    <property type="match status" value="1"/>
</dbReference>
<keyword evidence="2" id="KW-1003">Cell membrane</keyword>
<dbReference type="Gene3D" id="1.20.1250.20">
    <property type="entry name" value="MFS general substrate transporter like domains"/>
    <property type="match status" value="1"/>
</dbReference>
<evidence type="ECO:0000256" key="2">
    <source>
        <dbReference type="ARBA" id="ARBA00022475"/>
    </source>
</evidence>
<keyword evidence="3 7" id="KW-0812">Transmembrane</keyword>
<dbReference type="AlphaFoldDB" id="A0A1R4KBU1"/>
<feature type="domain" description="Major facilitator superfamily (MFS) profile" evidence="8">
    <location>
        <begin position="54"/>
        <end position="437"/>
    </location>
</feature>
<dbReference type="EMBL" id="FUKR01000073">
    <property type="protein sequence ID" value="SJN41625.1"/>
    <property type="molecule type" value="Genomic_DNA"/>
</dbReference>
<keyword evidence="4 7" id="KW-1133">Transmembrane helix</keyword>
<evidence type="ECO:0000256" key="4">
    <source>
        <dbReference type="ARBA" id="ARBA00022989"/>
    </source>
</evidence>
<protein>
    <submittedName>
        <fullName evidence="9">Major facilitator family transporter</fullName>
    </submittedName>
</protein>
<feature type="compositionally biased region" description="Low complexity" evidence="6">
    <location>
        <begin position="1"/>
        <end position="24"/>
    </location>
</feature>
<feature type="transmembrane region" description="Helical" evidence="7">
    <location>
        <begin position="88"/>
        <end position="108"/>
    </location>
</feature>
<feature type="transmembrane region" description="Helical" evidence="7">
    <location>
        <begin position="50"/>
        <end position="68"/>
    </location>
</feature>
<feature type="region of interest" description="Disordered" evidence="6">
    <location>
        <begin position="1"/>
        <end position="45"/>
    </location>
</feature>
<dbReference type="Pfam" id="PF07690">
    <property type="entry name" value="MFS_1"/>
    <property type="match status" value="1"/>
</dbReference>
<evidence type="ECO:0000256" key="3">
    <source>
        <dbReference type="ARBA" id="ARBA00022692"/>
    </source>
</evidence>
<dbReference type="InterPro" id="IPR036259">
    <property type="entry name" value="MFS_trans_sf"/>
</dbReference>
<dbReference type="PANTHER" id="PTHR43124:SF3">
    <property type="entry name" value="CHLORAMPHENICOL EFFLUX PUMP RV0191"/>
    <property type="match status" value="1"/>
</dbReference>
<dbReference type="OrthoDB" id="2810795at2"/>